<dbReference type="STRING" id="96561.Dole_2184"/>
<keyword evidence="6 8" id="KW-0067">ATP-binding</keyword>
<dbReference type="Pfam" id="PF01121">
    <property type="entry name" value="CoaE"/>
    <property type="match status" value="1"/>
</dbReference>
<evidence type="ECO:0000256" key="6">
    <source>
        <dbReference type="ARBA" id="ARBA00022840"/>
    </source>
</evidence>
<dbReference type="EC" id="2.7.1.24" evidence="8 9"/>
<dbReference type="GO" id="GO:0005737">
    <property type="term" value="C:cytoplasm"/>
    <property type="evidence" value="ECO:0007669"/>
    <property type="project" value="UniProtKB-SubCell"/>
</dbReference>
<evidence type="ECO:0000256" key="7">
    <source>
        <dbReference type="ARBA" id="ARBA00022993"/>
    </source>
</evidence>
<sequence length="205" mass="22965">MLIVGLTGGIATGKSIVSNRLAELGALVVDADAIAHEVVKKESPAWKEIVDMFGREYLLPDGELNRKALGRIIFHDTIKKEQLNRIVHPRVFERISQSIVDIINESETPDTIVILDVPLLYESGMYRDLSDILVVYATPAQQLERLMARDDLTEVEARARIHSQLPIDEKRERADMVIDNSGTLEETMAQVDKIFDQLMSKAANA</sequence>
<organism evidence="10 11">
    <name type="scientific">Desulfosudis oleivorans (strain DSM 6200 / JCM 39069 / Hxd3)</name>
    <name type="common">Desulfococcus oleovorans</name>
    <dbReference type="NCBI Taxonomy" id="96561"/>
    <lineage>
        <taxon>Bacteria</taxon>
        <taxon>Pseudomonadati</taxon>
        <taxon>Thermodesulfobacteriota</taxon>
        <taxon>Desulfobacteria</taxon>
        <taxon>Desulfobacterales</taxon>
        <taxon>Desulfosudaceae</taxon>
        <taxon>Desulfosudis</taxon>
    </lineage>
</organism>
<dbReference type="HAMAP" id="MF_00376">
    <property type="entry name" value="Dephospho_CoA_kinase"/>
    <property type="match status" value="1"/>
</dbReference>
<dbReference type="KEGG" id="dol:Dole_2184"/>
<feature type="binding site" evidence="8">
    <location>
        <begin position="11"/>
        <end position="16"/>
    </location>
    <ligand>
        <name>ATP</name>
        <dbReference type="ChEBI" id="CHEBI:30616"/>
    </ligand>
</feature>
<comment type="similarity">
    <text evidence="1 8">Belongs to the CoaE family.</text>
</comment>
<comment type="function">
    <text evidence="8">Catalyzes the phosphorylation of the 3'-hydroxyl group of dephosphocoenzyme A to form coenzyme A.</text>
</comment>
<evidence type="ECO:0000313" key="11">
    <source>
        <dbReference type="Proteomes" id="UP000008561"/>
    </source>
</evidence>
<dbReference type="FunFam" id="3.40.50.300:FF:000991">
    <property type="entry name" value="Dephospho-CoA kinase"/>
    <property type="match status" value="1"/>
</dbReference>
<dbReference type="Proteomes" id="UP000008561">
    <property type="component" value="Chromosome"/>
</dbReference>
<evidence type="ECO:0000256" key="8">
    <source>
        <dbReference type="HAMAP-Rule" id="MF_00376"/>
    </source>
</evidence>
<dbReference type="OrthoDB" id="9812943at2"/>
<dbReference type="InterPro" id="IPR027417">
    <property type="entry name" value="P-loop_NTPase"/>
</dbReference>
<dbReference type="UniPathway" id="UPA00241">
    <property type="reaction ID" value="UER00356"/>
</dbReference>
<dbReference type="PROSITE" id="PS51219">
    <property type="entry name" value="DPCK"/>
    <property type="match status" value="1"/>
</dbReference>
<evidence type="ECO:0000256" key="2">
    <source>
        <dbReference type="ARBA" id="ARBA00022490"/>
    </source>
</evidence>
<keyword evidence="2 8" id="KW-0963">Cytoplasm</keyword>
<dbReference type="SUPFAM" id="SSF52540">
    <property type="entry name" value="P-loop containing nucleoside triphosphate hydrolases"/>
    <property type="match status" value="1"/>
</dbReference>
<gene>
    <name evidence="8" type="primary">coaE</name>
    <name evidence="10" type="ordered locus">Dole_2184</name>
</gene>
<evidence type="ECO:0000256" key="1">
    <source>
        <dbReference type="ARBA" id="ARBA00009018"/>
    </source>
</evidence>
<dbReference type="eggNOG" id="COG0237">
    <property type="taxonomic scope" value="Bacteria"/>
</dbReference>
<proteinExistence type="inferred from homology"/>
<dbReference type="GO" id="GO:0015937">
    <property type="term" value="P:coenzyme A biosynthetic process"/>
    <property type="evidence" value="ECO:0007669"/>
    <property type="project" value="UniProtKB-UniRule"/>
</dbReference>
<dbReference type="AlphaFoldDB" id="A8ZUF6"/>
<evidence type="ECO:0000256" key="3">
    <source>
        <dbReference type="ARBA" id="ARBA00022679"/>
    </source>
</evidence>
<accession>A8ZUF6</accession>
<dbReference type="PANTHER" id="PTHR10695">
    <property type="entry name" value="DEPHOSPHO-COA KINASE-RELATED"/>
    <property type="match status" value="1"/>
</dbReference>
<keyword evidence="4 8" id="KW-0547">Nucleotide-binding</keyword>
<dbReference type="Gene3D" id="3.40.50.300">
    <property type="entry name" value="P-loop containing nucleotide triphosphate hydrolases"/>
    <property type="match status" value="1"/>
</dbReference>
<comment type="subcellular location">
    <subcellularLocation>
        <location evidence="8">Cytoplasm</location>
    </subcellularLocation>
</comment>
<evidence type="ECO:0000256" key="9">
    <source>
        <dbReference type="NCBIfam" id="TIGR00152"/>
    </source>
</evidence>
<dbReference type="PANTHER" id="PTHR10695:SF46">
    <property type="entry name" value="BIFUNCTIONAL COENZYME A SYNTHASE-RELATED"/>
    <property type="match status" value="1"/>
</dbReference>
<dbReference type="InterPro" id="IPR001977">
    <property type="entry name" value="Depp_CoAkinase"/>
</dbReference>
<reference evidence="10 11" key="1">
    <citation type="submission" date="2007-10" db="EMBL/GenBank/DDBJ databases">
        <title>Complete sequence of Desulfococcus oleovorans Hxd3.</title>
        <authorList>
            <consortium name="US DOE Joint Genome Institute"/>
            <person name="Copeland A."/>
            <person name="Lucas S."/>
            <person name="Lapidus A."/>
            <person name="Barry K."/>
            <person name="Glavina del Rio T."/>
            <person name="Dalin E."/>
            <person name="Tice H."/>
            <person name="Pitluck S."/>
            <person name="Kiss H."/>
            <person name="Brettin T."/>
            <person name="Bruce D."/>
            <person name="Detter J.C."/>
            <person name="Han C."/>
            <person name="Schmutz J."/>
            <person name="Larimer F."/>
            <person name="Land M."/>
            <person name="Hauser L."/>
            <person name="Kyrpides N."/>
            <person name="Kim E."/>
            <person name="Wawrik B."/>
            <person name="Richardson P."/>
        </authorList>
    </citation>
    <scope>NUCLEOTIDE SEQUENCE [LARGE SCALE GENOMIC DNA]</scope>
    <source>
        <strain evidence="11">DSM 6200 / JCM 39069 / Hxd3</strain>
    </source>
</reference>
<dbReference type="EMBL" id="CP000859">
    <property type="protein sequence ID" value="ABW67988.1"/>
    <property type="molecule type" value="Genomic_DNA"/>
</dbReference>
<dbReference type="RefSeq" id="WP_012175600.1">
    <property type="nucleotide sequence ID" value="NC_009943.1"/>
</dbReference>
<keyword evidence="7 8" id="KW-0173">Coenzyme A biosynthesis</keyword>
<evidence type="ECO:0000256" key="4">
    <source>
        <dbReference type="ARBA" id="ARBA00022741"/>
    </source>
</evidence>
<comment type="catalytic activity">
    <reaction evidence="8">
        <text>3'-dephospho-CoA + ATP = ADP + CoA + H(+)</text>
        <dbReference type="Rhea" id="RHEA:18245"/>
        <dbReference type="ChEBI" id="CHEBI:15378"/>
        <dbReference type="ChEBI" id="CHEBI:30616"/>
        <dbReference type="ChEBI" id="CHEBI:57287"/>
        <dbReference type="ChEBI" id="CHEBI:57328"/>
        <dbReference type="ChEBI" id="CHEBI:456216"/>
        <dbReference type="EC" id="2.7.1.24"/>
    </reaction>
</comment>
<evidence type="ECO:0000256" key="5">
    <source>
        <dbReference type="ARBA" id="ARBA00022777"/>
    </source>
</evidence>
<protein>
    <recommendedName>
        <fullName evidence="8 9">Dephospho-CoA kinase</fullName>
        <ecNumber evidence="8 9">2.7.1.24</ecNumber>
    </recommendedName>
    <alternativeName>
        <fullName evidence="8">Dephosphocoenzyme A kinase</fullName>
    </alternativeName>
</protein>
<keyword evidence="11" id="KW-1185">Reference proteome</keyword>
<dbReference type="HOGENOM" id="CLU_057180_0_0_7"/>
<name>A8ZUF6_DESOH</name>
<dbReference type="CDD" id="cd02022">
    <property type="entry name" value="DPCK"/>
    <property type="match status" value="1"/>
</dbReference>
<keyword evidence="3 8" id="KW-0808">Transferase</keyword>
<keyword evidence="5 8" id="KW-0418">Kinase</keyword>
<evidence type="ECO:0000313" key="10">
    <source>
        <dbReference type="EMBL" id="ABW67988.1"/>
    </source>
</evidence>
<comment type="pathway">
    <text evidence="8">Cofactor biosynthesis; coenzyme A biosynthesis; CoA from (R)-pantothenate: step 5/5.</text>
</comment>
<dbReference type="GO" id="GO:0004140">
    <property type="term" value="F:dephospho-CoA kinase activity"/>
    <property type="evidence" value="ECO:0007669"/>
    <property type="project" value="UniProtKB-UniRule"/>
</dbReference>
<dbReference type="NCBIfam" id="TIGR00152">
    <property type="entry name" value="dephospho-CoA kinase"/>
    <property type="match status" value="1"/>
</dbReference>
<dbReference type="GO" id="GO:0005524">
    <property type="term" value="F:ATP binding"/>
    <property type="evidence" value="ECO:0007669"/>
    <property type="project" value="UniProtKB-UniRule"/>
</dbReference>